<dbReference type="Gene3D" id="1.10.630.10">
    <property type="entry name" value="Cytochrome P450"/>
    <property type="match status" value="1"/>
</dbReference>
<comment type="cofactor">
    <cofactor evidence="1 6">
        <name>heme</name>
        <dbReference type="ChEBI" id="CHEBI:30413"/>
    </cofactor>
</comment>
<dbReference type="SUPFAM" id="SSF48264">
    <property type="entry name" value="Cytochrome P450"/>
    <property type="match status" value="1"/>
</dbReference>
<keyword evidence="5 6" id="KW-0408">Iron</keyword>
<dbReference type="InterPro" id="IPR036396">
    <property type="entry name" value="Cyt_P450_sf"/>
</dbReference>
<dbReference type="GO" id="GO:0020037">
    <property type="term" value="F:heme binding"/>
    <property type="evidence" value="ECO:0007669"/>
    <property type="project" value="InterPro"/>
</dbReference>
<dbReference type="Proteomes" id="UP000756132">
    <property type="component" value="Chromosome 11"/>
</dbReference>
<dbReference type="InterPro" id="IPR050121">
    <property type="entry name" value="Cytochrome_P450_monoxygenase"/>
</dbReference>
<dbReference type="InterPro" id="IPR002401">
    <property type="entry name" value="Cyt_P450_E_grp-I"/>
</dbReference>
<dbReference type="AlphaFoldDB" id="A0A9Q8UVL3"/>
<dbReference type="InterPro" id="IPR017972">
    <property type="entry name" value="Cyt_P450_CS"/>
</dbReference>
<protein>
    <submittedName>
        <fullName evidence="8">Cytochrome P450 monooxygenase rdc4</fullName>
    </submittedName>
</protein>
<evidence type="ECO:0000256" key="6">
    <source>
        <dbReference type="PIRSR" id="PIRSR602401-1"/>
    </source>
</evidence>
<dbReference type="PROSITE" id="PS00086">
    <property type="entry name" value="CYTOCHROME_P450"/>
    <property type="match status" value="1"/>
</dbReference>
<dbReference type="PRINTS" id="PR00463">
    <property type="entry name" value="EP450I"/>
</dbReference>
<organism evidence="8 9">
    <name type="scientific">Passalora fulva</name>
    <name type="common">Tomato leaf mold</name>
    <name type="synonym">Cladosporium fulvum</name>
    <dbReference type="NCBI Taxonomy" id="5499"/>
    <lineage>
        <taxon>Eukaryota</taxon>
        <taxon>Fungi</taxon>
        <taxon>Dikarya</taxon>
        <taxon>Ascomycota</taxon>
        <taxon>Pezizomycotina</taxon>
        <taxon>Dothideomycetes</taxon>
        <taxon>Dothideomycetidae</taxon>
        <taxon>Mycosphaerellales</taxon>
        <taxon>Mycosphaerellaceae</taxon>
        <taxon>Fulvia</taxon>
    </lineage>
</organism>
<dbReference type="PANTHER" id="PTHR24305:SF210">
    <property type="entry name" value="CYTOCHROME P450 MONOOXYGENASE ASQL-RELATED"/>
    <property type="match status" value="1"/>
</dbReference>
<evidence type="ECO:0000313" key="8">
    <source>
        <dbReference type="EMBL" id="UJO24114.1"/>
    </source>
</evidence>
<evidence type="ECO:0000256" key="7">
    <source>
        <dbReference type="RuleBase" id="RU000461"/>
    </source>
</evidence>
<dbReference type="RefSeq" id="XP_047768480.1">
    <property type="nucleotide sequence ID" value="XM_047911895.1"/>
</dbReference>
<dbReference type="OrthoDB" id="1470350at2759"/>
<dbReference type="GeneID" id="71992625"/>
<keyword evidence="9" id="KW-1185">Reference proteome</keyword>
<feature type="binding site" description="axial binding residue" evidence="6">
    <location>
        <position position="24"/>
    </location>
    <ligand>
        <name>heme</name>
        <dbReference type="ChEBI" id="CHEBI:30413"/>
    </ligand>
    <ligandPart>
        <name>Fe</name>
        <dbReference type="ChEBI" id="CHEBI:18248"/>
    </ligandPart>
</feature>
<evidence type="ECO:0000256" key="2">
    <source>
        <dbReference type="ARBA" id="ARBA00010617"/>
    </source>
</evidence>
<accession>A0A9Q8UVL3</accession>
<dbReference type="GO" id="GO:0005506">
    <property type="term" value="F:iron ion binding"/>
    <property type="evidence" value="ECO:0007669"/>
    <property type="project" value="InterPro"/>
</dbReference>
<dbReference type="GO" id="GO:0004497">
    <property type="term" value="F:monooxygenase activity"/>
    <property type="evidence" value="ECO:0007669"/>
    <property type="project" value="UniProtKB-KW"/>
</dbReference>
<keyword evidence="7 8" id="KW-0503">Monooxygenase</keyword>
<dbReference type="InterPro" id="IPR001128">
    <property type="entry name" value="Cyt_P450"/>
</dbReference>
<dbReference type="GO" id="GO:0016705">
    <property type="term" value="F:oxidoreductase activity, acting on paired donors, with incorporation or reduction of molecular oxygen"/>
    <property type="evidence" value="ECO:0007669"/>
    <property type="project" value="InterPro"/>
</dbReference>
<dbReference type="PANTHER" id="PTHR24305">
    <property type="entry name" value="CYTOCHROME P450"/>
    <property type="match status" value="1"/>
</dbReference>
<sequence length="112" mass="12695">MGDPAFKNDQLDAVQAFSTGPRNCIGKNLAQHEMRLILATLLLHFDVELCEETFDWSDQVAYLNFIKKPLMVKLTPVREIGCCISTCSNLDTCPTESNLMEEVVKSRSSRRR</sequence>
<evidence type="ECO:0000256" key="5">
    <source>
        <dbReference type="ARBA" id="ARBA00023004"/>
    </source>
</evidence>
<dbReference type="EMBL" id="CP090173">
    <property type="protein sequence ID" value="UJO24114.1"/>
    <property type="molecule type" value="Genomic_DNA"/>
</dbReference>
<keyword evidence="4 6" id="KW-0479">Metal-binding</keyword>
<evidence type="ECO:0000313" key="9">
    <source>
        <dbReference type="Proteomes" id="UP000756132"/>
    </source>
</evidence>
<keyword evidence="7" id="KW-0560">Oxidoreductase</keyword>
<dbReference type="Pfam" id="PF00067">
    <property type="entry name" value="p450"/>
    <property type="match status" value="1"/>
</dbReference>
<proteinExistence type="inferred from homology"/>
<evidence type="ECO:0000256" key="1">
    <source>
        <dbReference type="ARBA" id="ARBA00001971"/>
    </source>
</evidence>
<evidence type="ECO:0000256" key="3">
    <source>
        <dbReference type="ARBA" id="ARBA00022617"/>
    </source>
</evidence>
<gene>
    <name evidence="8" type="ORF">CLAFUR5_12747</name>
</gene>
<reference evidence="8" key="1">
    <citation type="submission" date="2021-12" db="EMBL/GenBank/DDBJ databases">
        <authorList>
            <person name="Zaccaron A."/>
            <person name="Stergiopoulos I."/>
        </authorList>
    </citation>
    <scope>NUCLEOTIDE SEQUENCE</scope>
    <source>
        <strain evidence="8">Race5_Kim</strain>
    </source>
</reference>
<name>A0A9Q8UVL3_PASFU</name>
<reference evidence="8" key="2">
    <citation type="journal article" date="2022" name="Microb. Genom.">
        <title>A chromosome-scale genome assembly of the tomato pathogen Cladosporium fulvum reveals a compartmentalized genome architecture and the presence of a dispensable chromosome.</title>
        <authorList>
            <person name="Zaccaron A.Z."/>
            <person name="Chen L.H."/>
            <person name="Samaras A."/>
            <person name="Stergiopoulos I."/>
        </authorList>
    </citation>
    <scope>NUCLEOTIDE SEQUENCE</scope>
    <source>
        <strain evidence="8">Race5_Kim</strain>
    </source>
</reference>
<evidence type="ECO:0000256" key="4">
    <source>
        <dbReference type="ARBA" id="ARBA00022723"/>
    </source>
</evidence>
<comment type="similarity">
    <text evidence="2 7">Belongs to the cytochrome P450 family.</text>
</comment>
<keyword evidence="3 6" id="KW-0349">Heme</keyword>
<dbReference type="KEGG" id="ffu:CLAFUR5_12747"/>